<comment type="similarity">
    <text evidence="1">In the C-terminal section; belongs to the class-I pyridoxal-phosphate-dependent aminotransferase family.</text>
</comment>
<dbReference type="SUPFAM" id="SSF46785">
    <property type="entry name" value="Winged helix' DNA-binding domain"/>
    <property type="match status" value="1"/>
</dbReference>
<dbReference type="InterPro" id="IPR036390">
    <property type="entry name" value="WH_DNA-bd_sf"/>
</dbReference>
<evidence type="ECO:0000313" key="7">
    <source>
        <dbReference type="EMBL" id="SDU56574.1"/>
    </source>
</evidence>
<keyword evidence="8" id="KW-1185">Reference proteome</keyword>
<dbReference type="GO" id="GO:0008483">
    <property type="term" value="F:transaminase activity"/>
    <property type="evidence" value="ECO:0007669"/>
    <property type="project" value="UniProtKB-KW"/>
</dbReference>
<keyword evidence="2" id="KW-0663">Pyridoxal phosphate</keyword>
<proteinExistence type="inferred from homology"/>
<dbReference type="CDD" id="cd07377">
    <property type="entry name" value="WHTH_GntR"/>
    <property type="match status" value="1"/>
</dbReference>
<dbReference type="InterPro" id="IPR004839">
    <property type="entry name" value="Aminotransferase_I/II_large"/>
</dbReference>
<keyword evidence="3" id="KW-0805">Transcription regulation</keyword>
<organism evidence="7 8">
    <name type="scientific">Jiangella alkaliphila</name>
    <dbReference type="NCBI Taxonomy" id="419479"/>
    <lineage>
        <taxon>Bacteria</taxon>
        <taxon>Bacillati</taxon>
        <taxon>Actinomycetota</taxon>
        <taxon>Actinomycetes</taxon>
        <taxon>Jiangellales</taxon>
        <taxon>Jiangellaceae</taxon>
        <taxon>Jiangella</taxon>
    </lineage>
</organism>
<dbReference type="SUPFAM" id="SSF53383">
    <property type="entry name" value="PLP-dependent transferases"/>
    <property type="match status" value="1"/>
</dbReference>
<dbReference type="InterPro" id="IPR015421">
    <property type="entry name" value="PyrdxlP-dep_Trfase_major"/>
</dbReference>
<keyword evidence="4" id="KW-0238">DNA-binding</keyword>
<keyword evidence="5" id="KW-0804">Transcription</keyword>
<dbReference type="Pfam" id="PF00155">
    <property type="entry name" value="Aminotran_1_2"/>
    <property type="match status" value="1"/>
</dbReference>
<evidence type="ECO:0000256" key="1">
    <source>
        <dbReference type="ARBA" id="ARBA00005384"/>
    </source>
</evidence>
<dbReference type="OrthoDB" id="5415143at2"/>
<dbReference type="Proteomes" id="UP000182977">
    <property type="component" value="Chromosome I"/>
</dbReference>
<dbReference type="PANTHER" id="PTHR46577:SF1">
    <property type="entry name" value="HTH-TYPE TRANSCRIPTIONAL REGULATORY PROTEIN GABR"/>
    <property type="match status" value="1"/>
</dbReference>
<dbReference type="Gene3D" id="1.10.10.10">
    <property type="entry name" value="Winged helix-like DNA-binding domain superfamily/Winged helix DNA-binding domain"/>
    <property type="match status" value="1"/>
</dbReference>
<dbReference type="PRINTS" id="PR00035">
    <property type="entry name" value="HTHGNTR"/>
</dbReference>
<dbReference type="AlphaFoldDB" id="A0A1H2JJ62"/>
<evidence type="ECO:0000256" key="4">
    <source>
        <dbReference type="ARBA" id="ARBA00023125"/>
    </source>
</evidence>
<dbReference type="GO" id="GO:0003677">
    <property type="term" value="F:DNA binding"/>
    <property type="evidence" value="ECO:0007669"/>
    <property type="project" value="UniProtKB-KW"/>
</dbReference>
<dbReference type="InterPro" id="IPR000524">
    <property type="entry name" value="Tscrpt_reg_HTH_GntR"/>
</dbReference>
<dbReference type="PANTHER" id="PTHR46577">
    <property type="entry name" value="HTH-TYPE TRANSCRIPTIONAL REGULATORY PROTEIN GABR"/>
    <property type="match status" value="1"/>
</dbReference>
<evidence type="ECO:0000259" key="6">
    <source>
        <dbReference type="PROSITE" id="PS50949"/>
    </source>
</evidence>
<dbReference type="RefSeq" id="WP_052762904.1">
    <property type="nucleotide sequence ID" value="NZ_LBMC01000041.1"/>
</dbReference>
<evidence type="ECO:0000256" key="5">
    <source>
        <dbReference type="ARBA" id="ARBA00023163"/>
    </source>
</evidence>
<dbReference type="PROSITE" id="PS50949">
    <property type="entry name" value="HTH_GNTR"/>
    <property type="match status" value="1"/>
</dbReference>
<dbReference type="EMBL" id="LT629791">
    <property type="protein sequence ID" value="SDU56574.1"/>
    <property type="molecule type" value="Genomic_DNA"/>
</dbReference>
<dbReference type="STRING" id="419479.SAMN04488563_2774"/>
<keyword evidence="7" id="KW-0032">Aminotransferase</keyword>
<sequence>MPRRINLHVTLTGDGDLSGQIHRRIRQVILDGLMEHGELLPSTRDLAARLCVSRTTVGTAYDRLMAEGLVKGRVGVGTFVTGSPAGARARPSAATSPLRPAPLWPALPASCDAAAGDVRFDLRPGRPDPRQFPFSTWRSELSRHTNAEALSATSSDVAGPVALRSALAQHLGLFHGVPAEPDDVVVTTGARQAVELAARVLLEPGDLVAVEEPGHRDLAALFTSLGLHVVPVRVDAEGLVVDAIPSGVRCVYTRAARHFPLGRPLSADRRVALLDWAGRVDGVIVEDGHDGEFRHTGRPIDPLRGLDRSGRVLYAGSLARLLRPDVRIGYLVAPAPLHAVLHKAKQVLDPEPATPVQLAAAAFLRDGHLSRHVRRMRAVYTERRERLITAATWTLGEHATLQPSPTGLDVPALFRDPHLDDVEVARQAASAGVAVAAISDRTVTGRHRGLLLGFGALPTDHVEESLTLLRTAIESVATGEPV</sequence>
<keyword evidence="7" id="KW-0808">Transferase</keyword>
<protein>
    <submittedName>
        <fullName evidence="7">GntR family transcriptional regulator / MocR family aminotransferase</fullName>
    </submittedName>
</protein>
<dbReference type="InterPro" id="IPR051446">
    <property type="entry name" value="HTH_trans_reg/aminotransferase"/>
</dbReference>
<accession>A0A1H2JJ62</accession>
<dbReference type="InterPro" id="IPR015424">
    <property type="entry name" value="PyrdxlP-dep_Trfase"/>
</dbReference>
<dbReference type="GO" id="GO:0003700">
    <property type="term" value="F:DNA-binding transcription factor activity"/>
    <property type="evidence" value="ECO:0007669"/>
    <property type="project" value="InterPro"/>
</dbReference>
<dbReference type="Gene3D" id="3.40.640.10">
    <property type="entry name" value="Type I PLP-dependent aspartate aminotransferase-like (Major domain)"/>
    <property type="match status" value="1"/>
</dbReference>
<dbReference type="GO" id="GO:0030170">
    <property type="term" value="F:pyridoxal phosphate binding"/>
    <property type="evidence" value="ECO:0007669"/>
    <property type="project" value="InterPro"/>
</dbReference>
<dbReference type="SMART" id="SM00345">
    <property type="entry name" value="HTH_GNTR"/>
    <property type="match status" value="1"/>
</dbReference>
<evidence type="ECO:0000256" key="3">
    <source>
        <dbReference type="ARBA" id="ARBA00023015"/>
    </source>
</evidence>
<evidence type="ECO:0000313" key="8">
    <source>
        <dbReference type="Proteomes" id="UP000182977"/>
    </source>
</evidence>
<gene>
    <name evidence="7" type="ORF">SAMN04488563_2774</name>
</gene>
<reference evidence="8" key="1">
    <citation type="submission" date="2016-10" db="EMBL/GenBank/DDBJ databases">
        <authorList>
            <person name="Varghese N."/>
            <person name="Submissions S."/>
        </authorList>
    </citation>
    <scope>NUCLEOTIDE SEQUENCE [LARGE SCALE GENOMIC DNA]</scope>
    <source>
        <strain evidence="8">DSM 45079</strain>
    </source>
</reference>
<dbReference type="CDD" id="cd00609">
    <property type="entry name" value="AAT_like"/>
    <property type="match status" value="1"/>
</dbReference>
<feature type="domain" description="HTH gntR-type" evidence="6">
    <location>
        <begin position="15"/>
        <end position="83"/>
    </location>
</feature>
<name>A0A1H2JJ62_9ACTN</name>
<dbReference type="InterPro" id="IPR036388">
    <property type="entry name" value="WH-like_DNA-bd_sf"/>
</dbReference>
<evidence type="ECO:0000256" key="2">
    <source>
        <dbReference type="ARBA" id="ARBA00022898"/>
    </source>
</evidence>
<dbReference type="Pfam" id="PF00392">
    <property type="entry name" value="GntR"/>
    <property type="match status" value="1"/>
</dbReference>